<accession>A0A401TH60</accession>
<reference evidence="4 5" key="1">
    <citation type="journal article" date="2018" name="Nat. Ecol. Evol.">
        <title>Shark genomes provide insights into elasmobranch evolution and the origin of vertebrates.</title>
        <authorList>
            <person name="Hara Y"/>
            <person name="Yamaguchi K"/>
            <person name="Onimaru K"/>
            <person name="Kadota M"/>
            <person name="Koyanagi M"/>
            <person name="Keeley SD"/>
            <person name="Tatsumi K"/>
            <person name="Tanaka K"/>
            <person name="Motone F"/>
            <person name="Kageyama Y"/>
            <person name="Nozu R"/>
            <person name="Adachi N"/>
            <person name="Nishimura O"/>
            <person name="Nakagawa R"/>
            <person name="Tanegashima C"/>
            <person name="Kiyatake I"/>
            <person name="Matsumoto R"/>
            <person name="Murakumo K"/>
            <person name="Nishida K"/>
            <person name="Terakita A"/>
            <person name="Kuratani S"/>
            <person name="Sato K"/>
            <person name="Hyodo S Kuraku.S."/>
        </authorList>
    </citation>
    <scope>NUCLEOTIDE SEQUENCE [LARGE SCALE GENOMIC DNA]</scope>
</reference>
<sequence>MGSSCATAANLWKQPSVQTLVIETEDEDEEGELPGRGNTTLACFVSGFYPGDVYLSWRSQGRELSEGVTTFPVTPDPHGTFHTVSQLSVPSRDWHSGYNFTCLVGHQALEGLKETQLRKDS</sequence>
<evidence type="ECO:0000313" key="4">
    <source>
        <dbReference type="EMBL" id="GCC41977.1"/>
    </source>
</evidence>
<dbReference type="FunFam" id="2.60.40.10:FF:000463">
    <property type="entry name" value="Immunoglobulin heavy constant gamma 1"/>
    <property type="match status" value="1"/>
</dbReference>
<feature type="domain" description="Ig-like" evidence="3">
    <location>
        <begin position="15"/>
        <end position="118"/>
    </location>
</feature>
<dbReference type="PROSITE" id="PS50835">
    <property type="entry name" value="IG_LIKE"/>
    <property type="match status" value="1"/>
</dbReference>
<keyword evidence="5" id="KW-1185">Reference proteome</keyword>
<evidence type="ECO:0000313" key="5">
    <source>
        <dbReference type="Proteomes" id="UP000287033"/>
    </source>
</evidence>
<protein>
    <recommendedName>
        <fullName evidence="3">Ig-like domain-containing protein</fullName>
    </recommendedName>
</protein>
<dbReference type="Pfam" id="PF07654">
    <property type="entry name" value="C1-set"/>
    <property type="match status" value="1"/>
</dbReference>
<dbReference type="InterPro" id="IPR003006">
    <property type="entry name" value="Ig/MHC_CS"/>
</dbReference>
<gene>
    <name evidence="4" type="ORF">chiPu_0025705</name>
</gene>
<feature type="non-terminal residue" evidence="4">
    <location>
        <position position="121"/>
    </location>
</feature>
<dbReference type="PANTHER" id="PTHR23411">
    <property type="entry name" value="TAPASIN"/>
    <property type="match status" value="1"/>
</dbReference>
<evidence type="ECO:0000256" key="2">
    <source>
        <dbReference type="ARBA" id="ARBA00023319"/>
    </source>
</evidence>
<dbReference type="OrthoDB" id="8925804at2759"/>
<dbReference type="SMART" id="SM00407">
    <property type="entry name" value="IGc1"/>
    <property type="match status" value="1"/>
</dbReference>
<dbReference type="InterPro" id="IPR036179">
    <property type="entry name" value="Ig-like_dom_sf"/>
</dbReference>
<dbReference type="PROSITE" id="PS00290">
    <property type="entry name" value="IG_MHC"/>
    <property type="match status" value="1"/>
</dbReference>
<keyword evidence="1" id="KW-0325">Glycoprotein</keyword>
<comment type="caution">
    <text evidence="4">The sequence shown here is derived from an EMBL/GenBank/DDBJ whole genome shotgun (WGS) entry which is preliminary data.</text>
</comment>
<dbReference type="InterPro" id="IPR050380">
    <property type="entry name" value="Immune_Resp_Modulators"/>
</dbReference>
<dbReference type="EMBL" id="BEZZ01063743">
    <property type="protein sequence ID" value="GCC41977.1"/>
    <property type="molecule type" value="Genomic_DNA"/>
</dbReference>
<name>A0A401TH60_CHIPU</name>
<dbReference type="InterPro" id="IPR003597">
    <property type="entry name" value="Ig_C1-set"/>
</dbReference>
<dbReference type="Proteomes" id="UP000287033">
    <property type="component" value="Unassembled WGS sequence"/>
</dbReference>
<dbReference type="SUPFAM" id="SSF48726">
    <property type="entry name" value="Immunoglobulin"/>
    <property type="match status" value="1"/>
</dbReference>
<dbReference type="AlphaFoldDB" id="A0A401TH60"/>
<dbReference type="InterPro" id="IPR013783">
    <property type="entry name" value="Ig-like_fold"/>
</dbReference>
<keyword evidence="2" id="KW-0393">Immunoglobulin domain</keyword>
<proteinExistence type="predicted"/>
<organism evidence="4 5">
    <name type="scientific">Chiloscyllium punctatum</name>
    <name type="common">Brownbanded bambooshark</name>
    <name type="synonym">Hemiscyllium punctatum</name>
    <dbReference type="NCBI Taxonomy" id="137246"/>
    <lineage>
        <taxon>Eukaryota</taxon>
        <taxon>Metazoa</taxon>
        <taxon>Chordata</taxon>
        <taxon>Craniata</taxon>
        <taxon>Vertebrata</taxon>
        <taxon>Chondrichthyes</taxon>
        <taxon>Elasmobranchii</taxon>
        <taxon>Galeomorphii</taxon>
        <taxon>Galeoidea</taxon>
        <taxon>Orectolobiformes</taxon>
        <taxon>Hemiscylliidae</taxon>
        <taxon>Chiloscyllium</taxon>
    </lineage>
</organism>
<dbReference type="InterPro" id="IPR007110">
    <property type="entry name" value="Ig-like_dom"/>
</dbReference>
<dbReference type="Gene3D" id="2.60.40.10">
    <property type="entry name" value="Immunoglobulins"/>
    <property type="match status" value="1"/>
</dbReference>
<evidence type="ECO:0000259" key="3">
    <source>
        <dbReference type="PROSITE" id="PS50835"/>
    </source>
</evidence>
<evidence type="ECO:0000256" key="1">
    <source>
        <dbReference type="ARBA" id="ARBA00023180"/>
    </source>
</evidence>